<sequence length="118" mass="13111">MRNLLKNEEGFSFINALTATSIVVLCVLFLSSMITYGTRMNRLAVNRTKALFLAQEELDTILSQKPAPVMMESSVPIPGYPGFYRSIKVRETAYGSIEITVTISFPNGNLSLTVERSE</sequence>
<dbReference type="RefSeq" id="WP_073344556.1">
    <property type="nucleotide sequence ID" value="NZ_FQVH01000022.1"/>
</dbReference>
<organism evidence="2 3">
    <name type="scientific">Caldanaerobius fijiensis DSM 17918</name>
    <dbReference type="NCBI Taxonomy" id="1121256"/>
    <lineage>
        <taxon>Bacteria</taxon>
        <taxon>Bacillati</taxon>
        <taxon>Bacillota</taxon>
        <taxon>Clostridia</taxon>
        <taxon>Thermoanaerobacterales</taxon>
        <taxon>Thermoanaerobacteraceae</taxon>
        <taxon>Caldanaerobius</taxon>
    </lineage>
</organism>
<evidence type="ECO:0008006" key="4">
    <source>
        <dbReference type="Google" id="ProtNLM"/>
    </source>
</evidence>
<protein>
    <recommendedName>
        <fullName evidence="4">Type II secretory pathway, pseudopilin PulG</fullName>
    </recommendedName>
</protein>
<dbReference type="EMBL" id="FQVH01000022">
    <property type="protein sequence ID" value="SHF43261.1"/>
    <property type="molecule type" value="Genomic_DNA"/>
</dbReference>
<gene>
    <name evidence="2" type="ORF">SAMN02746089_01905</name>
</gene>
<name>A0A1M5BL54_9THEO</name>
<keyword evidence="3" id="KW-1185">Reference proteome</keyword>
<keyword evidence="1" id="KW-1133">Transmembrane helix</keyword>
<accession>A0A1M5BL54</accession>
<feature type="transmembrane region" description="Helical" evidence="1">
    <location>
        <begin position="12"/>
        <end position="37"/>
    </location>
</feature>
<dbReference type="AlphaFoldDB" id="A0A1M5BL54"/>
<reference evidence="2 3" key="1">
    <citation type="submission" date="2016-11" db="EMBL/GenBank/DDBJ databases">
        <authorList>
            <person name="Jaros S."/>
            <person name="Januszkiewicz K."/>
            <person name="Wedrychowicz H."/>
        </authorList>
    </citation>
    <scope>NUCLEOTIDE SEQUENCE [LARGE SCALE GENOMIC DNA]</scope>
    <source>
        <strain evidence="2 3">DSM 17918</strain>
    </source>
</reference>
<keyword evidence="1" id="KW-0472">Membrane</keyword>
<proteinExistence type="predicted"/>
<keyword evidence="1" id="KW-0812">Transmembrane</keyword>
<dbReference type="STRING" id="1121256.SAMN02746089_01905"/>
<evidence type="ECO:0000256" key="1">
    <source>
        <dbReference type="SAM" id="Phobius"/>
    </source>
</evidence>
<evidence type="ECO:0000313" key="2">
    <source>
        <dbReference type="EMBL" id="SHF43261.1"/>
    </source>
</evidence>
<evidence type="ECO:0000313" key="3">
    <source>
        <dbReference type="Proteomes" id="UP000184088"/>
    </source>
</evidence>
<dbReference type="Proteomes" id="UP000184088">
    <property type="component" value="Unassembled WGS sequence"/>
</dbReference>